<dbReference type="GO" id="GO:0016887">
    <property type="term" value="F:ATP hydrolysis activity"/>
    <property type="evidence" value="ECO:0007669"/>
    <property type="project" value="InterPro"/>
</dbReference>
<dbReference type="GO" id="GO:0006302">
    <property type="term" value="P:double-strand break repair"/>
    <property type="evidence" value="ECO:0007669"/>
    <property type="project" value="InterPro"/>
</dbReference>
<evidence type="ECO:0000256" key="19">
    <source>
        <dbReference type="SAM" id="Coils"/>
    </source>
</evidence>
<dbReference type="Pfam" id="PF04423">
    <property type="entry name" value="Rad50_zn_hook"/>
    <property type="match status" value="1"/>
</dbReference>
<reference evidence="21 22" key="1">
    <citation type="submission" date="2019-10" db="EMBL/GenBank/DDBJ databases">
        <title>Assembly and Annotation for the nematode Trichostrongylus colubriformis.</title>
        <authorList>
            <person name="Martin J."/>
        </authorList>
    </citation>
    <scope>NUCLEOTIDE SEQUENCE [LARGE SCALE GENOMIC DNA]</scope>
    <source>
        <strain evidence="21">G859</strain>
        <tissue evidence="21">Whole worm</tissue>
    </source>
</reference>
<evidence type="ECO:0000256" key="13">
    <source>
        <dbReference type="ARBA" id="ARBA00023054"/>
    </source>
</evidence>
<comment type="cofactor">
    <cofactor evidence="1">
        <name>Zn(2+)</name>
        <dbReference type="ChEBI" id="CHEBI:29105"/>
    </cofactor>
</comment>
<dbReference type="Proteomes" id="UP001331761">
    <property type="component" value="Unassembled WGS sequence"/>
</dbReference>
<feature type="domain" description="Zinc-hook" evidence="20">
    <location>
        <begin position="624"/>
        <end position="721"/>
    </location>
</feature>
<dbReference type="GO" id="GO:0003691">
    <property type="term" value="F:double-stranded telomeric DNA binding"/>
    <property type="evidence" value="ECO:0007669"/>
    <property type="project" value="TreeGrafter"/>
</dbReference>
<evidence type="ECO:0000256" key="10">
    <source>
        <dbReference type="ARBA" id="ARBA00022833"/>
    </source>
</evidence>
<protein>
    <submittedName>
        <fullName evidence="21">Zinc-hook domain-containing protein</fullName>
    </submittedName>
</protein>
<name>A0AAN8F9L0_TRICO</name>
<feature type="coiled-coil region" evidence="19">
    <location>
        <begin position="488"/>
        <end position="542"/>
    </location>
</feature>
<keyword evidence="13 19" id="KW-0175">Coiled coil</keyword>
<keyword evidence="11" id="KW-0067">ATP-binding</keyword>
<comment type="similarity">
    <text evidence="4">Belongs to the SMC family. RAD50 subfamily.</text>
</comment>
<evidence type="ECO:0000259" key="20">
    <source>
        <dbReference type="PROSITE" id="PS51131"/>
    </source>
</evidence>
<evidence type="ECO:0000256" key="3">
    <source>
        <dbReference type="ARBA" id="ARBA00004286"/>
    </source>
</evidence>
<dbReference type="GO" id="GO:0007004">
    <property type="term" value="P:telomere maintenance via telomerase"/>
    <property type="evidence" value="ECO:0007669"/>
    <property type="project" value="TreeGrafter"/>
</dbReference>
<evidence type="ECO:0000256" key="5">
    <source>
        <dbReference type="ARBA" id="ARBA00022454"/>
    </source>
</evidence>
<feature type="coiled-coil region" evidence="19">
    <location>
        <begin position="249"/>
        <end position="286"/>
    </location>
</feature>
<proteinExistence type="inferred from homology"/>
<keyword evidence="12" id="KW-0460">Magnesium</keyword>
<comment type="catalytic activity">
    <reaction evidence="17">
        <text>ATP + H2O = ADP + phosphate + H(+)</text>
        <dbReference type="Rhea" id="RHEA:13065"/>
        <dbReference type="ChEBI" id="CHEBI:15377"/>
        <dbReference type="ChEBI" id="CHEBI:15378"/>
        <dbReference type="ChEBI" id="CHEBI:30616"/>
        <dbReference type="ChEBI" id="CHEBI:43474"/>
        <dbReference type="ChEBI" id="CHEBI:456216"/>
    </reaction>
</comment>
<comment type="subcellular location">
    <subcellularLocation>
        <location evidence="3">Chromosome</location>
    </subcellularLocation>
    <subcellularLocation>
        <location evidence="2">Nucleus</location>
    </subcellularLocation>
</comment>
<feature type="coiled-coil region" evidence="19">
    <location>
        <begin position="867"/>
        <end position="923"/>
    </location>
</feature>
<evidence type="ECO:0000256" key="6">
    <source>
        <dbReference type="ARBA" id="ARBA00022723"/>
    </source>
</evidence>
<evidence type="ECO:0000256" key="17">
    <source>
        <dbReference type="ARBA" id="ARBA00049360"/>
    </source>
</evidence>
<keyword evidence="10 18" id="KW-0862">Zinc</keyword>
<dbReference type="PANTHER" id="PTHR18867">
    <property type="entry name" value="RAD50"/>
    <property type="match status" value="1"/>
</dbReference>
<evidence type="ECO:0000256" key="18">
    <source>
        <dbReference type="PROSITE-ProRule" id="PRU00471"/>
    </source>
</evidence>
<dbReference type="GO" id="GO:0043047">
    <property type="term" value="F:single-stranded telomeric DNA binding"/>
    <property type="evidence" value="ECO:0007669"/>
    <property type="project" value="TreeGrafter"/>
</dbReference>
<dbReference type="InterPro" id="IPR027417">
    <property type="entry name" value="P-loop_NTPase"/>
</dbReference>
<feature type="coiled-coil region" evidence="19">
    <location>
        <begin position="386"/>
        <end position="459"/>
    </location>
</feature>
<evidence type="ECO:0000256" key="1">
    <source>
        <dbReference type="ARBA" id="ARBA00001947"/>
    </source>
</evidence>
<keyword evidence="15" id="KW-0539">Nucleus</keyword>
<evidence type="ECO:0000256" key="7">
    <source>
        <dbReference type="ARBA" id="ARBA00022741"/>
    </source>
</evidence>
<keyword evidence="7" id="KW-0547">Nucleotide-binding</keyword>
<feature type="coiled-coil region" evidence="19">
    <location>
        <begin position="567"/>
        <end position="615"/>
    </location>
</feature>
<gene>
    <name evidence="21" type="ORF">GCK32_002472</name>
</gene>
<dbReference type="SUPFAM" id="SSF52540">
    <property type="entry name" value="P-loop containing nucleoside triphosphate hydrolases"/>
    <property type="match status" value="2"/>
</dbReference>
<evidence type="ECO:0000256" key="4">
    <source>
        <dbReference type="ARBA" id="ARBA00009439"/>
    </source>
</evidence>
<keyword evidence="5" id="KW-0158">Chromosome</keyword>
<keyword evidence="9" id="KW-0378">Hydrolase</keyword>
<dbReference type="InterPro" id="IPR013134">
    <property type="entry name" value="Zn_hook_RAD50"/>
</dbReference>
<evidence type="ECO:0000256" key="14">
    <source>
        <dbReference type="ARBA" id="ARBA00023204"/>
    </source>
</evidence>
<dbReference type="Pfam" id="PF13476">
    <property type="entry name" value="AAA_23"/>
    <property type="match status" value="1"/>
</dbReference>
<evidence type="ECO:0000256" key="9">
    <source>
        <dbReference type="ARBA" id="ARBA00022801"/>
    </source>
</evidence>
<dbReference type="GO" id="GO:0030870">
    <property type="term" value="C:Mre11 complex"/>
    <property type="evidence" value="ECO:0007669"/>
    <property type="project" value="TreeGrafter"/>
</dbReference>
<dbReference type="AlphaFoldDB" id="A0AAN8F9L0"/>
<dbReference type="PANTHER" id="PTHR18867:SF12">
    <property type="entry name" value="DNA REPAIR PROTEIN RAD50"/>
    <property type="match status" value="1"/>
</dbReference>
<evidence type="ECO:0000256" key="15">
    <source>
        <dbReference type="ARBA" id="ARBA00023242"/>
    </source>
</evidence>
<organism evidence="21 22">
    <name type="scientific">Trichostrongylus colubriformis</name>
    <name type="common">Black scour worm</name>
    <dbReference type="NCBI Taxonomy" id="6319"/>
    <lineage>
        <taxon>Eukaryota</taxon>
        <taxon>Metazoa</taxon>
        <taxon>Ecdysozoa</taxon>
        <taxon>Nematoda</taxon>
        <taxon>Chromadorea</taxon>
        <taxon>Rhabditida</taxon>
        <taxon>Rhabditina</taxon>
        <taxon>Rhabditomorpha</taxon>
        <taxon>Strongyloidea</taxon>
        <taxon>Trichostrongylidae</taxon>
        <taxon>Trichostrongylus</taxon>
    </lineage>
</organism>
<dbReference type="Gene3D" id="3.40.50.300">
    <property type="entry name" value="P-loop containing nucleotide triphosphate hydrolases"/>
    <property type="match status" value="2"/>
</dbReference>
<accession>A0AAN8F9L0</accession>
<feature type="coiled-coil region" evidence="19">
    <location>
        <begin position="1042"/>
        <end position="1076"/>
    </location>
</feature>
<dbReference type="EMBL" id="WIXE01019589">
    <property type="protein sequence ID" value="KAK5969912.1"/>
    <property type="molecule type" value="Genomic_DNA"/>
</dbReference>
<keyword evidence="14" id="KW-0234">DNA repair</keyword>
<evidence type="ECO:0000256" key="16">
    <source>
        <dbReference type="ARBA" id="ARBA00023254"/>
    </source>
</evidence>
<evidence type="ECO:0000313" key="21">
    <source>
        <dbReference type="EMBL" id="KAK5969912.1"/>
    </source>
</evidence>
<dbReference type="GO" id="GO:0005524">
    <property type="term" value="F:ATP binding"/>
    <property type="evidence" value="ECO:0007669"/>
    <property type="project" value="UniProtKB-KW"/>
</dbReference>
<keyword evidence="6 18" id="KW-0479">Metal-binding</keyword>
<evidence type="ECO:0000256" key="2">
    <source>
        <dbReference type="ARBA" id="ARBA00004123"/>
    </source>
</evidence>
<dbReference type="GO" id="GO:0000722">
    <property type="term" value="P:telomere maintenance via recombination"/>
    <property type="evidence" value="ECO:0007669"/>
    <property type="project" value="TreeGrafter"/>
</dbReference>
<evidence type="ECO:0000256" key="8">
    <source>
        <dbReference type="ARBA" id="ARBA00022763"/>
    </source>
</evidence>
<evidence type="ECO:0000256" key="11">
    <source>
        <dbReference type="ARBA" id="ARBA00022840"/>
    </source>
</evidence>
<dbReference type="GO" id="GO:0070192">
    <property type="term" value="P:chromosome organization involved in meiotic cell cycle"/>
    <property type="evidence" value="ECO:0007669"/>
    <property type="project" value="TreeGrafter"/>
</dbReference>
<feature type="coiled-coil region" evidence="19">
    <location>
        <begin position="315"/>
        <end position="356"/>
    </location>
</feature>
<keyword evidence="8" id="KW-0227">DNA damage</keyword>
<feature type="binding site" evidence="18">
    <location>
        <position position="668"/>
    </location>
    <ligand>
        <name>Zn(2+)</name>
        <dbReference type="ChEBI" id="CHEBI:29105"/>
    </ligand>
</feature>
<evidence type="ECO:0000313" key="22">
    <source>
        <dbReference type="Proteomes" id="UP001331761"/>
    </source>
</evidence>
<sequence>MVSLNQLMVRGIRSVGASEDETQVIRFLNPLTIISGPNGSGKTTLIEALNYITTGALPSGKLASFVHSVEVCLKPRVDGLVKLQFTDCKGRLCVATKRVNATLSKQGKLQCKSDEFNIQITMKDGQVHSLSSKVADFQKEIVNLLGVPAAILDNVIFCHQEDSNWPLSEPKELKLRFDRIFQLTRFVKAIEVMKKMKKDYEGQLATLLEKQSCREMVVKSKIKYEHQRDSCNALRKESKEKIRVLDLKIKACTEAVEKASRKLLKMEELERKAEIKQAELRMLKEQLNTIKVAPYPGTEKELRSEIHEIDSSTEFQQLETKRERLKSNIDSITRDIARMMREKETAESEMRNAVSMKMMQTDIQNDVHKIELDLGAAYGLCGPDYVSELDSKIVIEEKELQNLKEASHLARKEDQSRVDGAQMELTRLICEANSLLSSVEQRKREIDTEERKLQKANLSQQRLGEISKQICSIESSLSELPVTDEGLAEDLRSRRQLLQKEVEDLREQCRKAEKFAETEGAVERKSAQRLEVEQELDALIKKHCDTLTHEFGTVPDGPWSMTVDAKLKSADEANTSMENDLRMKERDLDRTSQALQQAINVERQLTGEVEHLREKISELCGCAPQEVEDNLSETRLLLSKSRKELASLRTKATLYESWSEEVTKRSCCPLCERRFNTKTGAIELSGKLLDMSLAVPDDIERLERQVQEAEDKERRLANALLHVEQCKKIMDGKIKLIRKEIGVYNKEEVSLTEELEVLHKKHAAQNSSFKRLLDVKADVSLMDSLWATMRSLTDQINELSGCLSGNSCRIQLSVVRKELSEKEECISSLSNQIDNLHFTLSERNRLTSKLHELREHRISSSEAAAQYEHIREVVARYRAEIAELTDRRDEIMQRQVPKAEKELQQAKEARDSAERCAKDQEDMKLALIREMRNRYNMLTSAVEKLGKVSSKSNQEALERLSCHIADCGSSITELEKRKTMLEISINDLEGSHAKRRILEDQLTRLLVVGKISNVENELAQLGFPAEGKDAIYEERDKAIKERDESGLEKARLKGQLEEVEKKISEAMTALSTKEMKQAESLYHEVVVSKIVTQEMISDLDKILDELWRKVYGGTDIQSISIKSECAATTEKRKAYDYRVVMVMKNGAELDMRDRCSAGQKVLACILIRIALADVFGGECSIIALDEPTTNLDAWKTGISNLPSKSAKRFWEWSYGGFSEQ</sequence>
<dbReference type="PROSITE" id="PS51131">
    <property type="entry name" value="ZN_HOOK"/>
    <property type="match status" value="1"/>
</dbReference>
<dbReference type="GO" id="GO:0000794">
    <property type="term" value="C:condensed nuclear chromosome"/>
    <property type="evidence" value="ECO:0007669"/>
    <property type="project" value="TreeGrafter"/>
</dbReference>
<dbReference type="GO" id="GO:0051880">
    <property type="term" value="F:G-quadruplex DNA binding"/>
    <property type="evidence" value="ECO:0007669"/>
    <property type="project" value="TreeGrafter"/>
</dbReference>
<dbReference type="InterPro" id="IPR038729">
    <property type="entry name" value="Rad50/SbcC_AAA"/>
</dbReference>
<evidence type="ECO:0000256" key="12">
    <source>
        <dbReference type="ARBA" id="ARBA00022842"/>
    </source>
</evidence>
<feature type="binding site" evidence="18">
    <location>
        <position position="671"/>
    </location>
    <ligand>
        <name>Zn(2+)</name>
        <dbReference type="ChEBI" id="CHEBI:29105"/>
    </ligand>
</feature>
<keyword evidence="16" id="KW-0469">Meiosis</keyword>
<keyword evidence="22" id="KW-1185">Reference proteome</keyword>
<comment type="caution">
    <text evidence="21">The sequence shown here is derived from an EMBL/GenBank/DDBJ whole genome shotgun (WGS) entry which is preliminary data.</text>
</comment>
<dbReference type="GO" id="GO:0046872">
    <property type="term" value="F:metal ion binding"/>
    <property type="evidence" value="ECO:0007669"/>
    <property type="project" value="UniProtKB-UniRule"/>
</dbReference>